<keyword evidence="10" id="KW-1185">Reference proteome</keyword>
<protein>
    <recommendedName>
        <fullName evidence="11">Transcription factor domain-containing protein</fullName>
    </recommendedName>
</protein>
<dbReference type="KEGG" id="more:E1B28_002010"/>
<dbReference type="GO" id="GO:0008270">
    <property type="term" value="F:zinc ion binding"/>
    <property type="evidence" value="ECO:0007669"/>
    <property type="project" value="InterPro"/>
</dbReference>
<organism evidence="9 10">
    <name type="scientific">Marasmius oreades</name>
    <name type="common">fairy-ring Marasmius</name>
    <dbReference type="NCBI Taxonomy" id="181124"/>
    <lineage>
        <taxon>Eukaryota</taxon>
        <taxon>Fungi</taxon>
        <taxon>Dikarya</taxon>
        <taxon>Basidiomycota</taxon>
        <taxon>Agaricomycotina</taxon>
        <taxon>Agaricomycetes</taxon>
        <taxon>Agaricomycetidae</taxon>
        <taxon>Agaricales</taxon>
        <taxon>Marasmiineae</taxon>
        <taxon>Marasmiaceae</taxon>
        <taxon>Marasmius</taxon>
    </lineage>
</organism>
<dbReference type="AlphaFoldDB" id="A0A9P7V4J7"/>
<keyword evidence="5" id="KW-0539">Nucleus</keyword>
<dbReference type="CDD" id="cd00067">
    <property type="entry name" value="GAL4"/>
    <property type="match status" value="1"/>
</dbReference>
<dbReference type="GO" id="GO:0006351">
    <property type="term" value="P:DNA-templated transcription"/>
    <property type="evidence" value="ECO:0007669"/>
    <property type="project" value="InterPro"/>
</dbReference>
<dbReference type="Pfam" id="PF00172">
    <property type="entry name" value="Zn_clus"/>
    <property type="match status" value="1"/>
</dbReference>
<feature type="region of interest" description="Disordered" evidence="6">
    <location>
        <begin position="121"/>
        <end position="149"/>
    </location>
</feature>
<evidence type="ECO:0000256" key="3">
    <source>
        <dbReference type="ARBA" id="ARBA00023015"/>
    </source>
</evidence>
<dbReference type="InterPro" id="IPR001138">
    <property type="entry name" value="Zn2Cys6_DnaBD"/>
</dbReference>
<dbReference type="EMBL" id="CM032181">
    <property type="protein sequence ID" value="KAG7100236.1"/>
    <property type="molecule type" value="Genomic_DNA"/>
</dbReference>
<dbReference type="InterPro" id="IPR036864">
    <property type="entry name" value="Zn2-C6_fun-type_DNA-bd_sf"/>
</dbReference>
<evidence type="ECO:0000259" key="8">
    <source>
        <dbReference type="Pfam" id="PF04082"/>
    </source>
</evidence>
<evidence type="ECO:0000256" key="6">
    <source>
        <dbReference type="SAM" id="MobiDB-lite"/>
    </source>
</evidence>
<dbReference type="InterPro" id="IPR007219">
    <property type="entry name" value="XnlR_reg_dom"/>
</dbReference>
<dbReference type="Gene3D" id="4.10.240.10">
    <property type="entry name" value="Zn(2)-C6 fungal-type DNA-binding domain"/>
    <property type="match status" value="1"/>
</dbReference>
<dbReference type="InterPro" id="IPR050815">
    <property type="entry name" value="TF_fung"/>
</dbReference>
<sequence length="630" mass="69746">MYKDLLELEKHGKQNKGCLLHAMSGDPVRTVGMEPRFSLFQDPALTDLDDSDFWKNRRLKIRCDEARPICGQCTRRAHLLQGEECEYADFSGRTESEVLQERIYGLEARIRDLEAPKPERGSLRLFQPYPEGQDRGQSSQVTEASSNSLEHIHASTPLVPTQLPELSLERHQSLLKSVLSQSFNLGFFLNPTRFWDTAPGHPSDSLTPGLLGTIYVLGSHLQSSASESELESESGEQRPSQLQLQLQLQHSLPRSLSEVPTMLNSTHPHRTVHSIQAEVLLSTYFFDTGRMVEGMYHLNQAVSVVIGAGLDRHRGGVGSRSAVTSNPHSHQGIGIGIGMSPPRQAIEEGERINAFWMVYMLSNVWGAMVGSYAFEGIGTPWGQFDLTDYEQVLYGVHALALCAESSILLNRAATLTSSFDSSPSLSLPSVYTNLGSFDPPDLSDTEKRQFFDSFKALDNLIDSFITSRLPPTAMDGVDRNADPTSQGFSGFGFSVVLLTHTIAYTSCIQLHSLFIHTDPQSLAKSLVSAKASVQLLRQGQASSNGGNGNVRSSAFVVPILGMLWTSIGMVFLKEIEFSRLRRRGGGDVDREGEMMLDLEWLLKTMRGFSGRSVLMRNQYTLLQEALKQLT</sequence>
<feature type="region of interest" description="Disordered" evidence="6">
    <location>
        <begin position="317"/>
        <end position="337"/>
    </location>
</feature>
<comment type="subcellular location">
    <subcellularLocation>
        <location evidence="1">Nucleus</location>
    </subcellularLocation>
</comment>
<keyword evidence="2" id="KW-0479">Metal-binding</keyword>
<dbReference type="CDD" id="cd12148">
    <property type="entry name" value="fungal_TF_MHR"/>
    <property type="match status" value="1"/>
</dbReference>
<dbReference type="Pfam" id="PF04082">
    <property type="entry name" value="Fungal_trans"/>
    <property type="match status" value="1"/>
</dbReference>
<evidence type="ECO:0000256" key="2">
    <source>
        <dbReference type="ARBA" id="ARBA00022723"/>
    </source>
</evidence>
<dbReference type="PANTHER" id="PTHR47338">
    <property type="entry name" value="ZN(II)2CYS6 TRANSCRIPTION FACTOR (EUROFUNG)-RELATED"/>
    <property type="match status" value="1"/>
</dbReference>
<evidence type="ECO:0000259" key="7">
    <source>
        <dbReference type="Pfam" id="PF00172"/>
    </source>
</evidence>
<accession>A0A9P7V4J7</accession>
<keyword evidence="3" id="KW-0805">Transcription regulation</keyword>
<proteinExistence type="predicted"/>
<dbReference type="RefSeq" id="XP_043016706.1">
    <property type="nucleotide sequence ID" value="XM_043147992.1"/>
</dbReference>
<dbReference type="OrthoDB" id="2309723at2759"/>
<gene>
    <name evidence="9" type="ORF">E1B28_002010</name>
</gene>
<feature type="compositionally biased region" description="Low complexity" evidence="6">
    <location>
        <begin position="237"/>
        <end position="246"/>
    </location>
</feature>
<evidence type="ECO:0000256" key="1">
    <source>
        <dbReference type="ARBA" id="ARBA00004123"/>
    </source>
</evidence>
<dbReference type="GO" id="GO:0005634">
    <property type="term" value="C:nucleus"/>
    <property type="evidence" value="ECO:0007669"/>
    <property type="project" value="UniProtKB-SubCell"/>
</dbReference>
<feature type="region of interest" description="Disordered" evidence="6">
    <location>
        <begin position="225"/>
        <end position="246"/>
    </location>
</feature>
<evidence type="ECO:0000313" key="10">
    <source>
        <dbReference type="Proteomes" id="UP001049176"/>
    </source>
</evidence>
<evidence type="ECO:0000313" key="9">
    <source>
        <dbReference type="EMBL" id="KAG7100236.1"/>
    </source>
</evidence>
<feature type="compositionally biased region" description="Polar residues" evidence="6">
    <location>
        <begin position="135"/>
        <end position="149"/>
    </location>
</feature>
<name>A0A9P7V4J7_9AGAR</name>
<dbReference type="GO" id="GO:0003677">
    <property type="term" value="F:DNA binding"/>
    <property type="evidence" value="ECO:0007669"/>
    <property type="project" value="InterPro"/>
</dbReference>
<comment type="caution">
    <text evidence="9">The sequence shown here is derived from an EMBL/GenBank/DDBJ whole genome shotgun (WGS) entry which is preliminary data.</text>
</comment>
<keyword evidence="4" id="KW-0804">Transcription</keyword>
<evidence type="ECO:0000256" key="4">
    <source>
        <dbReference type="ARBA" id="ARBA00023163"/>
    </source>
</evidence>
<dbReference type="GeneID" id="66071086"/>
<evidence type="ECO:0008006" key="11">
    <source>
        <dbReference type="Google" id="ProtNLM"/>
    </source>
</evidence>
<feature type="domain" description="Zn(2)-C6 fungal-type" evidence="7">
    <location>
        <begin position="57"/>
        <end position="93"/>
    </location>
</feature>
<feature type="domain" description="Xylanolytic transcriptional activator regulatory" evidence="8">
    <location>
        <begin position="189"/>
        <end position="370"/>
    </location>
</feature>
<dbReference type="GO" id="GO:0000981">
    <property type="term" value="F:DNA-binding transcription factor activity, RNA polymerase II-specific"/>
    <property type="evidence" value="ECO:0007669"/>
    <property type="project" value="InterPro"/>
</dbReference>
<dbReference type="PANTHER" id="PTHR47338:SF29">
    <property type="entry name" value="ZN(2)-C6 FUNGAL-TYPE DOMAIN-CONTAINING PROTEIN"/>
    <property type="match status" value="1"/>
</dbReference>
<dbReference type="Proteomes" id="UP001049176">
    <property type="component" value="Chromosome 1"/>
</dbReference>
<reference evidence="9" key="1">
    <citation type="journal article" date="2021" name="Genome Biol. Evol.">
        <title>The assembled and annotated genome of the fairy-ring fungus Marasmius oreades.</title>
        <authorList>
            <person name="Hiltunen M."/>
            <person name="Ament-Velasquez S.L."/>
            <person name="Johannesson H."/>
        </authorList>
    </citation>
    <scope>NUCLEOTIDE SEQUENCE</scope>
    <source>
        <strain evidence="9">03SP1</strain>
    </source>
</reference>
<evidence type="ECO:0000256" key="5">
    <source>
        <dbReference type="ARBA" id="ARBA00023242"/>
    </source>
</evidence>